<dbReference type="PANTHER" id="PTHR35496">
    <property type="entry name" value="2S SEED STORAGE PROTEIN 1-RELATED"/>
    <property type="match status" value="1"/>
</dbReference>
<dbReference type="SMART" id="SM00499">
    <property type="entry name" value="AAI"/>
    <property type="match status" value="1"/>
</dbReference>
<reference evidence="4" key="1">
    <citation type="journal article" date="2023" name="Plant Biotechnol. J.">
        <title>Chromosome-level wild Hevea brasiliensis genome provides new tools for genomic-assisted breeding and valuable loci to elevate rubber yield.</title>
        <authorList>
            <person name="Cheng H."/>
            <person name="Song X."/>
            <person name="Hu Y."/>
            <person name="Wu T."/>
            <person name="Yang Q."/>
            <person name="An Z."/>
            <person name="Feng S."/>
            <person name="Deng Z."/>
            <person name="Wu W."/>
            <person name="Zeng X."/>
            <person name="Tu M."/>
            <person name="Wang X."/>
            <person name="Huang H."/>
        </authorList>
    </citation>
    <scope>NUCLEOTIDE SEQUENCE</scope>
    <source>
        <strain evidence="4">MT/VB/25A 57/8</strain>
    </source>
</reference>
<dbReference type="Pfam" id="PF00234">
    <property type="entry name" value="Tryp_alpha_amyl"/>
    <property type="match status" value="1"/>
</dbReference>
<dbReference type="Proteomes" id="UP001174677">
    <property type="component" value="Chromosome 4"/>
</dbReference>
<proteinExistence type="inferred from homology"/>
<evidence type="ECO:0000313" key="4">
    <source>
        <dbReference type="EMBL" id="KAJ9182728.1"/>
    </source>
</evidence>
<dbReference type="CDD" id="cd00261">
    <property type="entry name" value="AAI_SS"/>
    <property type="match status" value="1"/>
</dbReference>
<evidence type="ECO:0000256" key="1">
    <source>
        <dbReference type="ARBA" id="ARBA00008262"/>
    </source>
</evidence>
<comment type="caution">
    <text evidence="4">The sequence shown here is derived from an EMBL/GenBank/DDBJ whole genome shotgun (WGS) entry which is preliminary data.</text>
</comment>
<dbReference type="SUPFAM" id="SSF47699">
    <property type="entry name" value="Bifunctional inhibitor/lipid-transfer protein/seed storage 2S albumin"/>
    <property type="match status" value="1"/>
</dbReference>
<feature type="chain" id="PRO_5047443882" description="Bifunctional inhibitor/plant lipid transfer protein/seed storage helical domain-containing protein" evidence="2">
    <location>
        <begin position="26"/>
        <end position="139"/>
    </location>
</feature>
<keyword evidence="2" id="KW-0732">Signal</keyword>
<dbReference type="EMBL" id="JARPOI010000004">
    <property type="protein sequence ID" value="KAJ9182728.1"/>
    <property type="molecule type" value="Genomic_DNA"/>
</dbReference>
<evidence type="ECO:0000259" key="3">
    <source>
        <dbReference type="SMART" id="SM00499"/>
    </source>
</evidence>
<dbReference type="InterPro" id="IPR016140">
    <property type="entry name" value="Bifunc_inhib/LTP/seed_store"/>
</dbReference>
<organism evidence="4 5">
    <name type="scientific">Hevea brasiliensis</name>
    <name type="common">Para rubber tree</name>
    <name type="synonym">Siphonia brasiliensis</name>
    <dbReference type="NCBI Taxonomy" id="3981"/>
    <lineage>
        <taxon>Eukaryota</taxon>
        <taxon>Viridiplantae</taxon>
        <taxon>Streptophyta</taxon>
        <taxon>Embryophyta</taxon>
        <taxon>Tracheophyta</taxon>
        <taxon>Spermatophyta</taxon>
        <taxon>Magnoliopsida</taxon>
        <taxon>eudicotyledons</taxon>
        <taxon>Gunneridae</taxon>
        <taxon>Pentapetalae</taxon>
        <taxon>rosids</taxon>
        <taxon>fabids</taxon>
        <taxon>Malpighiales</taxon>
        <taxon>Euphorbiaceae</taxon>
        <taxon>Crotonoideae</taxon>
        <taxon>Micrandreae</taxon>
        <taxon>Hevea</taxon>
    </lineage>
</organism>
<sequence>MTKLTILAATFMALLLLFEASRITATVEDEEMRNPGMRTCRKQVQQLKNLRNCQEYMKEQIHDGKQLNHKNDEYYHYPEECCDELRQMDSKCRCEGLKQAINQLMKKGKLQGEDLSDAYWIARDLPMRCGLRPGHCRMQ</sequence>
<dbReference type="PRINTS" id="PR00496">
    <property type="entry name" value="NAPIN"/>
</dbReference>
<comment type="similarity">
    <text evidence="1">Belongs to the 2S seed storage albumins family.</text>
</comment>
<evidence type="ECO:0000256" key="2">
    <source>
        <dbReference type="SAM" id="SignalP"/>
    </source>
</evidence>
<evidence type="ECO:0000313" key="5">
    <source>
        <dbReference type="Proteomes" id="UP001174677"/>
    </source>
</evidence>
<feature type="domain" description="Bifunctional inhibitor/plant lipid transfer protein/seed storage helical" evidence="3">
    <location>
        <begin position="40"/>
        <end position="136"/>
    </location>
</feature>
<gene>
    <name evidence="4" type="ORF">P3X46_006688</name>
</gene>
<dbReference type="Gene3D" id="1.10.110.10">
    <property type="entry name" value="Plant lipid-transfer and hydrophobic proteins"/>
    <property type="match status" value="1"/>
</dbReference>
<dbReference type="InterPro" id="IPR036312">
    <property type="entry name" value="Bifun_inhib/LTP/seed_sf"/>
</dbReference>
<feature type="signal peptide" evidence="2">
    <location>
        <begin position="1"/>
        <end position="25"/>
    </location>
</feature>
<dbReference type="PANTHER" id="PTHR35496:SF18">
    <property type="entry name" value="BIFUNCTIONAL INHIBITOR_PLANT LIPID TRANSFER PROTEIN_SEED STORAGE HELICAL DOMAIN-CONTAINING PROTEIN"/>
    <property type="match status" value="1"/>
</dbReference>
<protein>
    <recommendedName>
        <fullName evidence="3">Bifunctional inhibitor/plant lipid transfer protein/seed storage helical domain-containing protein</fullName>
    </recommendedName>
</protein>
<name>A0ABQ9MTJ4_HEVBR</name>
<accession>A0ABQ9MTJ4</accession>
<keyword evidence="5" id="KW-1185">Reference proteome</keyword>
<dbReference type="InterPro" id="IPR000617">
    <property type="entry name" value="Napin/2SS/CON"/>
</dbReference>